<dbReference type="RefSeq" id="WP_353707273.1">
    <property type="nucleotide sequence ID" value="NZ_CP159290.1"/>
</dbReference>
<sequence>MSGKRRDEVGEAAAVLLVVLSEGQMARARQRDSLTQVPGWALADLEVAVEKRAPGLLKRARAEAKARLAADRTARAAGVTA</sequence>
<reference evidence="1" key="1">
    <citation type="submission" date="2024-06" db="EMBL/GenBank/DDBJ databases">
        <title>Complete genome sequence of the cellulolytic actinobacterium, Cellulosimicrobium ES-005.</title>
        <authorList>
            <person name="Matthews C.T."/>
            <person name="Underwood K.D."/>
            <person name="Ghanchi K.M."/>
            <person name="Fields S.D."/>
            <person name="Gardner S.G."/>
        </authorList>
    </citation>
    <scope>NUCLEOTIDE SEQUENCE</scope>
    <source>
        <strain evidence="1">ES-005</strain>
    </source>
</reference>
<organism evidence="1">
    <name type="scientific">Cellulosimicrobium sp. ES-005</name>
    <dbReference type="NCBI Taxonomy" id="3163031"/>
    <lineage>
        <taxon>Bacteria</taxon>
        <taxon>Bacillati</taxon>
        <taxon>Actinomycetota</taxon>
        <taxon>Actinomycetes</taxon>
        <taxon>Micrococcales</taxon>
        <taxon>Promicromonosporaceae</taxon>
        <taxon>Cellulosimicrobium</taxon>
    </lineage>
</organism>
<gene>
    <name evidence="1" type="ORF">ABRQ22_14805</name>
</gene>
<protein>
    <submittedName>
        <fullName evidence="1">Uncharacterized protein</fullName>
    </submittedName>
</protein>
<proteinExistence type="predicted"/>
<dbReference type="EMBL" id="CP159290">
    <property type="protein sequence ID" value="XCH28865.1"/>
    <property type="molecule type" value="Genomic_DNA"/>
</dbReference>
<name>A0AAU8FZS4_9MICO</name>
<dbReference type="AlphaFoldDB" id="A0AAU8FZS4"/>
<evidence type="ECO:0000313" key="1">
    <source>
        <dbReference type="EMBL" id="XCH28865.1"/>
    </source>
</evidence>
<accession>A0AAU8FZS4</accession>